<evidence type="ECO:0000313" key="8">
    <source>
        <dbReference type="EMBL" id="SMO42707.1"/>
    </source>
</evidence>
<dbReference type="Gene3D" id="1.10.439.10">
    <property type="entry name" value="Penicillin Amidohydrolase, domain 1"/>
    <property type="match status" value="1"/>
</dbReference>
<dbReference type="Proteomes" id="UP000317557">
    <property type="component" value="Unassembled WGS sequence"/>
</dbReference>
<name>A0A521B6H0_9BACT</name>
<comment type="similarity">
    <text evidence="1">Belongs to the peptidase S45 family.</text>
</comment>
<keyword evidence="3" id="KW-0378">Hydrolase</keyword>
<dbReference type="RefSeq" id="WP_142453093.1">
    <property type="nucleotide sequence ID" value="NZ_FXTP01000002.1"/>
</dbReference>
<feature type="binding site" evidence="6">
    <location>
        <position position="273"/>
    </location>
    <ligand>
        <name>Ca(2+)</name>
        <dbReference type="ChEBI" id="CHEBI:29108"/>
    </ligand>
</feature>
<evidence type="ECO:0000256" key="6">
    <source>
        <dbReference type="PIRSR" id="PIRSR001227-2"/>
    </source>
</evidence>
<feature type="binding site" evidence="6">
    <location>
        <position position="272"/>
    </location>
    <ligand>
        <name>Ca(2+)</name>
        <dbReference type="ChEBI" id="CHEBI:29108"/>
    </ligand>
</feature>
<keyword evidence="4" id="KW-0865">Zymogen</keyword>
<evidence type="ECO:0000313" key="9">
    <source>
        <dbReference type="Proteomes" id="UP000317557"/>
    </source>
</evidence>
<reference evidence="8 9" key="1">
    <citation type="submission" date="2017-05" db="EMBL/GenBank/DDBJ databases">
        <authorList>
            <person name="Varghese N."/>
            <person name="Submissions S."/>
        </authorList>
    </citation>
    <scope>NUCLEOTIDE SEQUENCE [LARGE SCALE GENOMIC DNA]</scope>
    <source>
        <strain evidence="8 9">DSM 21985</strain>
    </source>
</reference>
<dbReference type="GO" id="GO:0017000">
    <property type="term" value="P:antibiotic biosynthetic process"/>
    <property type="evidence" value="ECO:0007669"/>
    <property type="project" value="InterPro"/>
</dbReference>
<evidence type="ECO:0000256" key="3">
    <source>
        <dbReference type="ARBA" id="ARBA00022801"/>
    </source>
</evidence>
<dbReference type="GO" id="GO:0046872">
    <property type="term" value="F:metal ion binding"/>
    <property type="evidence" value="ECO:0007669"/>
    <property type="project" value="UniProtKB-KW"/>
</dbReference>
<dbReference type="PANTHER" id="PTHR34218">
    <property type="entry name" value="PEPTIDASE S45 PENICILLIN AMIDASE"/>
    <property type="match status" value="1"/>
</dbReference>
<keyword evidence="2 7" id="KW-0732">Signal</keyword>
<feature type="chain" id="PRO_5021960853" evidence="7">
    <location>
        <begin position="20"/>
        <end position="732"/>
    </location>
</feature>
<keyword evidence="9" id="KW-1185">Reference proteome</keyword>
<dbReference type="InterPro" id="IPR043147">
    <property type="entry name" value="Penicillin_amidase_A-knob"/>
</dbReference>
<feature type="active site" description="Nucleophile" evidence="5">
    <location>
        <position position="200"/>
    </location>
</feature>
<evidence type="ECO:0000256" key="4">
    <source>
        <dbReference type="ARBA" id="ARBA00023145"/>
    </source>
</evidence>
<dbReference type="EMBL" id="FXTP01000002">
    <property type="protein sequence ID" value="SMO42707.1"/>
    <property type="molecule type" value="Genomic_DNA"/>
</dbReference>
<sequence>MRKLNLLFFLLVFAFFGFTSEEQNPEVSRWNRHASQSEIIRDDFGIPHIYGQTDADAIFAMMYAQAEDNFPEIERNYIRATGQLAKIEGEYALYSDLRSQLYMTREEALQHFEEAPEWLQELCQAWADGLNYYLFTHPEVQPQLITKFEPWMPLYFADGTIGGTLDRISVWGLKAFYEEDYAAIYSPEEEEDPYAEPKGSNGFAISGERTASGNPLLLINPHTSFYKRGEMHVVSDEGLNVYGAVVWGQFFVYQGFNEKAGWMHTASGADVVDTFVQEITERNGLPVYRYGDIWLPLERREVKLHYLQDSLQQQEAFTIYRTHRGPVTHTEDGKWTVTAMMWNPAKTLEQSFLQTKSRSYDEFHGVMDLRANASGHTVYADADGNIAYYHGNFMPVRNPDLDYSWAEDGSKPANDWQGLHTLEEMVTIINPENGWLQNCNSTPFEAAGKSSPDKEDYPSYMAPEAQNLRAEHAISLLNKSNNLTLDSLIALAYDSYLPAFEILIPGLVEAFDQSAMQDEEMGKAIEYLRNWDYHTSKESVAMTLAHFYGMHTIWTNKAPAGLSAIERIQFYGAQLSPEDRLYIFEEALKQLREDFGDWNLAWGSINRYQRPDTGEYAFDDDKQSVPVGLASGRWGALASYGSDQYHTKKMYGTSGNSFVAVVEFGERVKAKGLLVGGQSAEPNSLHFNDQSLRYAEGNFREVPFYREEVEARAVKQYQPGEEQGIIPGQVSL</sequence>
<keyword evidence="6" id="KW-0479">Metal-binding</keyword>
<feature type="signal peptide" evidence="7">
    <location>
        <begin position="1"/>
        <end position="19"/>
    </location>
</feature>
<dbReference type="InterPro" id="IPR002692">
    <property type="entry name" value="S45"/>
</dbReference>
<evidence type="ECO:0000256" key="2">
    <source>
        <dbReference type="ARBA" id="ARBA00022729"/>
    </source>
</evidence>
<evidence type="ECO:0000256" key="7">
    <source>
        <dbReference type="SAM" id="SignalP"/>
    </source>
</evidence>
<dbReference type="Gene3D" id="2.30.120.10">
    <property type="match status" value="1"/>
</dbReference>
<proteinExistence type="inferred from homology"/>
<accession>A0A521B6H0</accession>
<dbReference type="OrthoDB" id="9759796at2"/>
<dbReference type="Gene3D" id="3.60.20.10">
    <property type="entry name" value="Glutamine Phosphoribosylpyrophosphate, subunit 1, domain 1"/>
    <property type="match status" value="1"/>
</dbReference>
<comment type="cofactor">
    <cofactor evidence="6">
        <name>Ca(2+)</name>
        <dbReference type="ChEBI" id="CHEBI:29108"/>
    </cofactor>
    <text evidence="6">Binds 1 Ca(2+) ion per dimer.</text>
</comment>
<gene>
    <name evidence="8" type="ORF">SAMN06265219_10270</name>
</gene>
<dbReference type="InterPro" id="IPR043146">
    <property type="entry name" value="Penicillin_amidase_N_B-knob"/>
</dbReference>
<dbReference type="Gene3D" id="1.10.1400.10">
    <property type="match status" value="1"/>
</dbReference>
<dbReference type="SUPFAM" id="SSF56235">
    <property type="entry name" value="N-terminal nucleophile aminohydrolases (Ntn hydrolases)"/>
    <property type="match status" value="1"/>
</dbReference>
<dbReference type="InterPro" id="IPR014395">
    <property type="entry name" value="Pen/GL7ACA/AHL_acylase"/>
</dbReference>
<keyword evidence="6" id="KW-0106">Calcium</keyword>
<dbReference type="GO" id="GO:0016811">
    <property type="term" value="F:hydrolase activity, acting on carbon-nitrogen (but not peptide) bonds, in linear amides"/>
    <property type="evidence" value="ECO:0007669"/>
    <property type="project" value="InterPro"/>
</dbReference>
<evidence type="ECO:0000256" key="5">
    <source>
        <dbReference type="PIRSR" id="PIRSR001227-1"/>
    </source>
</evidence>
<dbReference type="PIRSF" id="PIRSF001227">
    <property type="entry name" value="Pen_acylase"/>
    <property type="match status" value="1"/>
</dbReference>
<dbReference type="InterPro" id="IPR023343">
    <property type="entry name" value="Penicillin_amidase_dom1"/>
</dbReference>
<dbReference type="Pfam" id="PF01804">
    <property type="entry name" value="Penicil_amidase"/>
    <property type="match status" value="1"/>
</dbReference>
<organism evidence="8 9">
    <name type="scientific">Gracilimonas mengyeensis</name>
    <dbReference type="NCBI Taxonomy" id="1302730"/>
    <lineage>
        <taxon>Bacteria</taxon>
        <taxon>Pseudomonadati</taxon>
        <taxon>Balneolota</taxon>
        <taxon>Balneolia</taxon>
        <taxon>Balneolales</taxon>
        <taxon>Balneolaceae</taxon>
        <taxon>Gracilimonas</taxon>
    </lineage>
</organism>
<dbReference type="InterPro" id="IPR029055">
    <property type="entry name" value="Ntn_hydrolases_N"/>
</dbReference>
<feature type="binding site" evidence="6">
    <location>
        <position position="270"/>
    </location>
    <ligand>
        <name>Ca(2+)</name>
        <dbReference type="ChEBI" id="CHEBI:29108"/>
    </ligand>
</feature>
<protein>
    <submittedName>
        <fullName evidence="8">Acyl-homoserine lactone (AHL) acylase PvdQ</fullName>
    </submittedName>
</protein>
<evidence type="ECO:0000256" key="1">
    <source>
        <dbReference type="ARBA" id="ARBA00006586"/>
    </source>
</evidence>
<dbReference type="AlphaFoldDB" id="A0A521B6H0"/>
<dbReference type="PANTHER" id="PTHR34218:SF3">
    <property type="entry name" value="ACYL-HOMOSERINE LACTONE ACYLASE PVDQ"/>
    <property type="match status" value="1"/>
</dbReference>